<keyword evidence="5" id="KW-1133">Transmembrane helix</keyword>
<reference evidence="6" key="1">
    <citation type="submission" date="2019-11" db="EMBL/GenBank/DDBJ databases">
        <title>Leishmania tarentolae CDS.</title>
        <authorList>
            <person name="Goto Y."/>
            <person name="Yamagishi J."/>
        </authorList>
    </citation>
    <scope>NUCLEOTIDE SEQUENCE [LARGE SCALE GENOMIC DNA]</scope>
    <source>
        <strain evidence="6">Parrot Tar II</strain>
    </source>
</reference>
<feature type="transmembrane region" description="Helical" evidence="5">
    <location>
        <begin position="124"/>
        <end position="143"/>
    </location>
</feature>
<dbReference type="Proteomes" id="UP000419144">
    <property type="component" value="Unassembled WGS sequence"/>
</dbReference>
<comment type="caution">
    <text evidence="6">The sequence shown here is derived from an EMBL/GenBank/DDBJ whole genome shotgun (WGS) entry which is preliminary data.</text>
</comment>
<dbReference type="SUPFAM" id="SSF53448">
    <property type="entry name" value="Nucleotide-diphospho-sugar transferases"/>
    <property type="match status" value="1"/>
</dbReference>
<dbReference type="EMBL" id="BLBS01000035">
    <property type="protein sequence ID" value="GET89413.1"/>
    <property type="molecule type" value="Genomic_DNA"/>
</dbReference>
<keyword evidence="3" id="KW-0808">Transferase</keyword>
<evidence type="ECO:0000256" key="3">
    <source>
        <dbReference type="ARBA" id="ARBA00022679"/>
    </source>
</evidence>
<evidence type="ECO:0000256" key="5">
    <source>
        <dbReference type="SAM" id="Phobius"/>
    </source>
</evidence>
<keyword evidence="7" id="KW-1185">Reference proteome</keyword>
<evidence type="ECO:0000313" key="7">
    <source>
        <dbReference type="Proteomes" id="UP000419144"/>
    </source>
</evidence>
<dbReference type="OrthoDB" id="260282at2759"/>
<dbReference type="AlphaFoldDB" id="A0A640KIM0"/>
<organism evidence="6 7">
    <name type="scientific">Leishmania tarentolae</name>
    <name type="common">Sauroleishmania tarentolae</name>
    <dbReference type="NCBI Taxonomy" id="5689"/>
    <lineage>
        <taxon>Eukaryota</taxon>
        <taxon>Discoba</taxon>
        <taxon>Euglenozoa</taxon>
        <taxon>Kinetoplastea</taxon>
        <taxon>Metakinetoplastina</taxon>
        <taxon>Trypanosomatida</taxon>
        <taxon>Trypanosomatidae</taxon>
        <taxon>Leishmaniinae</taxon>
        <taxon>Leishmania</taxon>
        <taxon>lizard Leishmania</taxon>
    </lineage>
</organism>
<name>A0A640KIM0_LEITA</name>
<accession>A0A640KIM0</accession>
<keyword evidence="5" id="KW-0472">Membrane</keyword>
<evidence type="ECO:0000256" key="1">
    <source>
        <dbReference type="ARBA" id="ARBA00006739"/>
    </source>
</evidence>
<keyword evidence="2" id="KW-0328">Glycosyltransferase</keyword>
<evidence type="ECO:0000256" key="2">
    <source>
        <dbReference type="ARBA" id="ARBA00022676"/>
    </source>
</evidence>
<dbReference type="PANTHER" id="PTHR43179">
    <property type="entry name" value="RHAMNOSYLTRANSFERASE WBBL"/>
    <property type="match status" value="1"/>
</dbReference>
<evidence type="ECO:0000313" key="6">
    <source>
        <dbReference type="EMBL" id="GET89413.1"/>
    </source>
</evidence>
<dbReference type="GO" id="GO:0016757">
    <property type="term" value="F:glycosyltransferase activity"/>
    <property type="evidence" value="ECO:0007669"/>
    <property type="project" value="UniProtKB-KW"/>
</dbReference>
<evidence type="ECO:0000256" key="4">
    <source>
        <dbReference type="SAM" id="MobiDB-lite"/>
    </source>
</evidence>
<keyword evidence="5" id="KW-0812">Transmembrane</keyword>
<dbReference type="VEuPathDB" id="TriTrypDB:LtaPh_2605200"/>
<dbReference type="Gene3D" id="3.90.550.10">
    <property type="entry name" value="Spore Coat Polysaccharide Biosynthesis Protein SpsA, Chain A"/>
    <property type="match status" value="1"/>
</dbReference>
<sequence length="653" mass="73907">MWLSKSNHKRFRLHPFPPFLCGTMMGFSLRPPLLPLLPLENVHQSCYFPPSFVTTSPSSLSGRACTLLAAPPSPFPFGRCGGTDRKKPQDERARYFVRVGATMIRRLHPTYRALRYQERYRRRVLLGTCVLVCLVLGAFVLPYTSASDVARPSVSMASVLPRATVGEGDNATHATGEVRMETRHNTSGASQPVKGSERGGHELHSRYAAELKQIDALDVLPLRPRERRISFMEFAHCLGTLLSVSPDKEIEEERGDLASHRYAPFLISVTLENTQDLKALICNLTMPYRYIVLAQNGDTPEVTPFFHLLHRVFAFTRRLTVLQFPDNIGYAGAVNAGLREALSHPFSEVPYVHIVHNDVRFLFSSHEECVARAYNTTTRDKVMIEALEKEVATEPNEYTPLIRQPDGLRKPLLPGTPLPQQQDRKPFVVTSALLPDRMRYMTPSKRAELMAGYTSFMFANSYGHYTSVFLSRLAVQTVGFFDENFFPILYDDTDYRWRAHLLGFAEDHNAAMDDKVISFDLDCVNQVMSDTDDGTAAEGLLLGVNREATRPTLSPYGKALRRDCRKAFFAGVQYAYMQQKWGIESMAELMQAHTSREPFNSDDFSGKLRLPLDAWVVDTDRLTNLRTWLRDVGRHILDVENYNTDVILRAVSP</sequence>
<gene>
    <name evidence="6" type="ORF">LtaPh_2605200</name>
</gene>
<dbReference type="InterPro" id="IPR029044">
    <property type="entry name" value="Nucleotide-diphossugar_trans"/>
</dbReference>
<protein>
    <submittedName>
        <fullName evidence="6">Galactofuranosyltransferase lpg1-like protein</fullName>
    </submittedName>
</protein>
<dbReference type="PANTHER" id="PTHR43179:SF12">
    <property type="entry name" value="GALACTOFURANOSYLTRANSFERASE GLFT2"/>
    <property type="match status" value="1"/>
</dbReference>
<comment type="similarity">
    <text evidence="1">Belongs to the glycosyltransferase 2 family.</text>
</comment>
<proteinExistence type="inferred from homology"/>
<feature type="region of interest" description="Disordered" evidence="4">
    <location>
        <begin position="166"/>
        <end position="201"/>
    </location>
</feature>